<feature type="region of interest" description="Disordered" evidence="2">
    <location>
        <begin position="78"/>
        <end position="97"/>
    </location>
</feature>
<evidence type="ECO:0000256" key="2">
    <source>
        <dbReference type="SAM" id="MobiDB-lite"/>
    </source>
</evidence>
<feature type="coiled-coil region" evidence="1">
    <location>
        <begin position="522"/>
        <end position="556"/>
    </location>
</feature>
<keyword evidence="3" id="KW-0472">Membrane</keyword>
<keyword evidence="3" id="KW-1133">Transmembrane helix</keyword>
<keyword evidence="5" id="KW-1185">Reference proteome</keyword>
<feature type="transmembrane region" description="Helical" evidence="3">
    <location>
        <begin position="556"/>
        <end position="575"/>
    </location>
</feature>
<organism evidence="4 5">
    <name type="scientific">Alternaria tenuissima</name>
    <dbReference type="NCBI Taxonomy" id="119927"/>
    <lineage>
        <taxon>Eukaryota</taxon>
        <taxon>Fungi</taxon>
        <taxon>Dikarya</taxon>
        <taxon>Ascomycota</taxon>
        <taxon>Pezizomycotina</taxon>
        <taxon>Dothideomycetes</taxon>
        <taxon>Pleosporomycetidae</taxon>
        <taxon>Pleosporales</taxon>
        <taxon>Pleosporineae</taxon>
        <taxon>Pleosporaceae</taxon>
        <taxon>Alternaria</taxon>
        <taxon>Alternaria sect. Alternaria</taxon>
        <taxon>Alternaria alternata complex</taxon>
    </lineage>
</organism>
<gene>
    <name evidence="4" type="ORF">AA0119_g11854</name>
</gene>
<evidence type="ECO:0000256" key="3">
    <source>
        <dbReference type="SAM" id="Phobius"/>
    </source>
</evidence>
<protein>
    <submittedName>
        <fullName evidence="4">Uncharacterized protein</fullName>
    </submittedName>
</protein>
<evidence type="ECO:0000313" key="4">
    <source>
        <dbReference type="EMBL" id="RYN88416.1"/>
    </source>
</evidence>
<keyword evidence="1" id="KW-0175">Coiled coil</keyword>
<evidence type="ECO:0000256" key="1">
    <source>
        <dbReference type="SAM" id="Coils"/>
    </source>
</evidence>
<evidence type="ECO:0000313" key="5">
    <source>
        <dbReference type="Proteomes" id="UP000293195"/>
    </source>
</evidence>
<accession>A0ABY0FSY8</accession>
<proteinExistence type="predicted"/>
<dbReference type="Proteomes" id="UP000293195">
    <property type="component" value="Unassembled WGS sequence"/>
</dbReference>
<sequence length="1531" mass="168286">MFSPSQVLPFLDIVTNEVVTEVRKKDTTNDADTIAYNTKMYNKVMASIDTSLNLLQSNRAATEKAAFGVNALSLGEQSDPSSFAAPPASKPIGKTPEQQAAIKEVTDFLKGEKGKKAALTMQTMVTAATPILNNFDELLTQPNLDKYNATLNTSPIVGLAGREIRYLNKTSTGTGAGTVTESWAPFDILPVDADTAKGAVHMFPYNGSFYLSVGRSLWKKEPRPMTDASRVDAKNNWPKLFIEGWKKIGDKCLPAADLVTVAAHAAGTTADAVPTFSLFVADTDGKLKVFKGNDLVDNVSFKDVTVTSKKKASDVKWRHLCYYAGKLFGIDTSSFSWNITVDPKDPTKVSIKDKTKQKPTEGLSSNEQGLVVLRDKQLWRQRVSKAGDDEEMATQEDTSWTHIVDCADITYLGVASPGSLLDLRSLIQQLRDQYMKTQVDVMPMVTTIRRSSKQHLALTKLMEADAKAYEEAEDEDKKEKIQKRAVERGVKGALKIAATINKASVNASNAIVNMGVALRGISEELTALQKAMETQLKALKETLQSQKDALKTIRDVQFWSLVVILISFVVLILTFGVAAPAIVVGLGILFAAAFIVNKIYESKESEMMSDIAKTQASVNSLETSIADLKKITPKFGELEIQYKALNMFWGRMSTSSGDLMTWTADAYEELAVEMFDPITIASARDSATELQDGSQMYLDMLTAQGIYLPEADTDLGALQAPAVKPSTPPSDEHAFRALLEAVHQPLGNGIESDAHEVTVVSAGSEQYSLLNNIGASAGSKEFAMPNGSEGSNGEDGKFIERNQYIPSRVLILTEQACVDQSDLAVQALERGDFDAFEAHMDVNTRLLDAPTTFRLDAIMQSGKWFDVDLIKQGVSMWLNSGLKDLLAYNNSTLNLDGIGIVNSGALLAGAKYISASVVLDTIKLAKLMQDWTADANSDLSDEQKAAQAKPYVNSAVELCGDLASTTAKLNNGFNTINHTVTEARNKVSADVRALEDLIRSTDAGYWEKIARIQDDIPLLLTIFWSRERLMDEIQHKAQQIEYARREEVGPLDDRKLRLEKLRDSGIIYQNQHVSWVGLVQKLSVQFSRVWMTLKDIQEEIHSDVAFNADVIVGIEWPELLENAQQALSLLNVDPHINFSAVIGGDIAAAKRAAVLTAEAFFALEAPGAEDNDAGAFQGQVEDPMQFAIQAHPVMATLLTDGTEETRQFFENVKAIMVIPNVHTLKAYDNTLGSFSLHSSMAETVATYVQTFGSISKALNRIGSAASIQSRRVKRLEDKSIRWVTFYTGTRQAIIDASRYVGTANDDLEKSYKEVKALFQRIKENRNAFESKIKPIDELLAAKRKEVSDYIFQLAADAAAVMFVGAAAALAVVSGPAVAFKAASTVVKGATKVDGVVLTNTFKTFYSKMNWDEFRDSIASLSTLRDSLTTAVNSLDKILSTFSETLKYGQDLQKHLRESQRRLEDFEIERLSRVAAAEKRGETEAVVMERYMKEVDFEEVVKGWDVVDVGCDVWNDMFNAQGYSLPADFELE</sequence>
<keyword evidence="3" id="KW-0812">Transmembrane</keyword>
<feature type="transmembrane region" description="Helical" evidence="3">
    <location>
        <begin position="581"/>
        <end position="600"/>
    </location>
</feature>
<comment type="caution">
    <text evidence="4">The sequence shown here is derived from an EMBL/GenBank/DDBJ whole genome shotgun (WGS) entry which is preliminary data.</text>
</comment>
<dbReference type="EMBL" id="PDXF01000098">
    <property type="protein sequence ID" value="RYN88416.1"/>
    <property type="molecule type" value="Genomic_DNA"/>
</dbReference>
<reference evidence="5" key="1">
    <citation type="journal article" date="2019" name="bioRxiv">
        <title>Genomics, evolutionary history and diagnostics of the Alternaria alternata species group including apple and Asian pear pathotypes.</title>
        <authorList>
            <person name="Armitage A.D."/>
            <person name="Cockerton H.M."/>
            <person name="Sreenivasaprasad S."/>
            <person name="Woodhall J.W."/>
            <person name="Lane C.R."/>
            <person name="Harrison R.J."/>
            <person name="Clarkson J.P."/>
        </authorList>
    </citation>
    <scope>NUCLEOTIDE SEQUENCE [LARGE SCALE GENOMIC DNA]</scope>
    <source>
        <strain evidence="5">FERA 635</strain>
    </source>
</reference>
<name>A0ABY0FSY8_9PLEO</name>